<evidence type="ECO:0000313" key="4">
    <source>
        <dbReference type="EMBL" id="TLD82736.1"/>
    </source>
</evidence>
<evidence type="ECO:0000259" key="3">
    <source>
        <dbReference type="PROSITE" id="PS50937"/>
    </source>
</evidence>
<keyword evidence="1" id="KW-0238">DNA-binding</keyword>
<dbReference type="Gene3D" id="1.10.1660.10">
    <property type="match status" value="1"/>
</dbReference>
<dbReference type="PANTHER" id="PTHR30204:SF83">
    <property type="entry name" value="TRANSCRIPTIONAL REGULATOR, MERR FAMILY"/>
    <property type="match status" value="1"/>
</dbReference>
<organism evidence="4 5">
    <name type="scientific">Helicobacter trogontum</name>
    <dbReference type="NCBI Taxonomy" id="50960"/>
    <lineage>
        <taxon>Bacteria</taxon>
        <taxon>Pseudomonadati</taxon>
        <taxon>Campylobacterota</taxon>
        <taxon>Epsilonproteobacteria</taxon>
        <taxon>Campylobacterales</taxon>
        <taxon>Helicobacteraceae</taxon>
        <taxon>Helicobacter</taxon>
    </lineage>
</organism>
<protein>
    <submittedName>
        <fullName evidence="4">MerR family transcriptional regulator</fullName>
    </submittedName>
</protein>
<sequence length="133" mass="15880">MAYTIIEVERKTGISSHTLRFWVKKGLFPFIDRDKNGVKYFSEKDIKWVEWVACLRSINMSLEDIKEYVYLFPQGIDTAPRRKEILQKQLNKVKNDIKNLMKMEEKLQQKIELYDKSIDSKIDLLNPENHQLT</sequence>
<name>A0A4U8S9X3_9HELI</name>
<evidence type="ECO:0000256" key="2">
    <source>
        <dbReference type="SAM" id="Coils"/>
    </source>
</evidence>
<dbReference type="AlphaFoldDB" id="A0A4U8S9X3"/>
<evidence type="ECO:0000313" key="5">
    <source>
        <dbReference type="Proteomes" id="UP000029878"/>
    </source>
</evidence>
<dbReference type="SMART" id="SM00422">
    <property type="entry name" value="HTH_MERR"/>
    <property type="match status" value="1"/>
</dbReference>
<dbReference type="EMBL" id="JRPL02000016">
    <property type="protein sequence ID" value="TLD82736.1"/>
    <property type="molecule type" value="Genomic_DNA"/>
</dbReference>
<feature type="domain" description="HTH merR-type" evidence="3">
    <location>
        <begin position="2"/>
        <end position="71"/>
    </location>
</feature>
<reference evidence="4 5" key="1">
    <citation type="journal article" date="2014" name="Genome Announc.">
        <title>Draft genome sequences of eight enterohepatic helicobacter species isolated from both laboratory and wild rodents.</title>
        <authorList>
            <person name="Sheh A."/>
            <person name="Shen Z."/>
            <person name="Fox J.G."/>
        </authorList>
    </citation>
    <scope>NUCLEOTIDE SEQUENCE [LARGE SCALE GENOMIC DNA]</scope>
    <source>
        <strain evidence="4 5">ATCC 700114</strain>
    </source>
</reference>
<keyword evidence="2" id="KW-0175">Coiled coil</keyword>
<dbReference type="GO" id="GO:0003700">
    <property type="term" value="F:DNA-binding transcription factor activity"/>
    <property type="evidence" value="ECO:0007669"/>
    <property type="project" value="InterPro"/>
</dbReference>
<proteinExistence type="predicted"/>
<dbReference type="OrthoDB" id="9802944at2"/>
<dbReference type="PROSITE" id="PS50937">
    <property type="entry name" value="HTH_MERR_2"/>
    <property type="match status" value="1"/>
</dbReference>
<feature type="coiled-coil region" evidence="2">
    <location>
        <begin position="83"/>
        <end position="117"/>
    </location>
</feature>
<comment type="caution">
    <text evidence="4">The sequence shown here is derived from an EMBL/GenBank/DDBJ whole genome shotgun (WGS) entry which is preliminary data.</text>
</comment>
<dbReference type="SUPFAM" id="SSF46955">
    <property type="entry name" value="Putative DNA-binding domain"/>
    <property type="match status" value="1"/>
</dbReference>
<dbReference type="Proteomes" id="UP000029878">
    <property type="component" value="Unassembled WGS sequence"/>
</dbReference>
<dbReference type="GO" id="GO:0003677">
    <property type="term" value="F:DNA binding"/>
    <property type="evidence" value="ECO:0007669"/>
    <property type="project" value="UniProtKB-KW"/>
</dbReference>
<dbReference type="CDD" id="cd01109">
    <property type="entry name" value="HTH_YyaN"/>
    <property type="match status" value="1"/>
</dbReference>
<dbReference type="InterPro" id="IPR047057">
    <property type="entry name" value="MerR_fam"/>
</dbReference>
<dbReference type="RefSeq" id="WP_034346092.1">
    <property type="nucleotide sequence ID" value="NZ_FZNG01000046.1"/>
</dbReference>
<gene>
    <name evidence="4" type="ORF">LS81_006960</name>
</gene>
<dbReference type="InterPro" id="IPR000551">
    <property type="entry name" value="MerR-type_HTH_dom"/>
</dbReference>
<evidence type="ECO:0000256" key="1">
    <source>
        <dbReference type="ARBA" id="ARBA00023125"/>
    </source>
</evidence>
<dbReference type="InterPro" id="IPR009061">
    <property type="entry name" value="DNA-bd_dom_put_sf"/>
</dbReference>
<accession>A0A4U8S9X3</accession>
<dbReference type="PANTHER" id="PTHR30204">
    <property type="entry name" value="REDOX-CYCLING DRUG-SENSING TRANSCRIPTIONAL ACTIVATOR SOXR"/>
    <property type="match status" value="1"/>
</dbReference>
<dbReference type="Pfam" id="PF13411">
    <property type="entry name" value="MerR_1"/>
    <property type="match status" value="1"/>
</dbReference>